<feature type="domain" description="Integrase catalytic" evidence="6">
    <location>
        <begin position="440"/>
        <end position="537"/>
    </location>
</feature>
<dbReference type="Pfam" id="PF25597">
    <property type="entry name" value="SH3_retrovirus"/>
    <property type="match status" value="1"/>
</dbReference>
<feature type="compositionally biased region" description="Basic and acidic residues" evidence="5">
    <location>
        <begin position="1508"/>
        <end position="1532"/>
    </location>
</feature>
<dbReference type="InterPro" id="IPR043502">
    <property type="entry name" value="DNA/RNA_pol_sf"/>
</dbReference>
<reference evidence="7" key="1">
    <citation type="submission" date="2023-03" db="EMBL/GenBank/DDBJ databases">
        <title>Chromosome-scale reference genome and RAD-based genetic map of yellow starthistle (Centaurea solstitialis) reveal putative structural variation and QTLs associated with invader traits.</title>
        <authorList>
            <person name="Reatini B."/>
            <person name="Cang F.A."/>
            <person name="Jiang Q."/>
            <person name="Mckibben M.T.W."/>
            <person name="Barker M.S."/>
            <person name="Rieseberg L.H."/>
            <person name="Dlugosch K.M."/>
        </authorList>
    </citation>
    <scope>NUCLEOTIDE SEQUENCE</scope>
    <source>
        <strain evidence="7">CAN-66</strain>
        <tissue evidence="7">Leaf</tissue>
    </source>
</reference>
<comment type="caution">
    <text evidence="7">The sequence shown here is derived from an EMBL/GenBank/DDBJ whole genome shotgun (WGS) entry which is preliminary data.</text>
</comment>
<dbReference type="Pfam" id="PF07727">
    <property type="entry name" value="RVT_2"/>
    <property type="match status" value="1"/>
</dbReference>
<keyword evidence="8" id="KW-1185">Reference proteome</keyword>
<evidence type="ECO:0000256" key="3">
    <source>
        <dbReference type="ARBA" id="ARBA00022750"/>
    </source>
</evidence>
<evidence type="ECO:0000256" key="5">
    <source>
        <dbReference type="SAM" id="MobiDB-lite"/>
    </source>
</evidence>
<evidence type="ECO:0000313" key="7">
    <source>
        <dbReference type="EMBL" id="KAJ9541689.1"/>
    </source>
</evidence>
<feature type="compositionally biased region" description="Polar residues" evidence="5">
    <location>
        <begin position="169"/>
        <end position="180"/>
    </location>
</feature>
<dbReference type="EMBL" id="JARYMX010000007">
    <property type="protein sequence ID" value="KAJ9541689.1"/>
    <property type="molecule type" value="Genomic_DNA"/>
</dbReference>
<feature type="compositionally biased region" description="Basic residues" evidence="5">
    <location>
        <begin position="1495"/>
        <end position="1507"/>
    </location>
</feature>
<dbReference type="PANTHER" id="PTHR42648:SF26">
    <property type="entry name" value="INTEGRASE CATALYTIC DOMAIN-CONTAINING PROTEIN"/>
    <property type="match status" value="1"/>
</dbReference>
<dbReference type="Pfam" id="PF13976">
    <property type="entry name" value="gag_pre-integrs"/>
    <property type="match status" value="1"/>
</dbReference>
<dbReference type="PANTHER" id="PTHR42648">
    <property type="entry name" value="TRANSPOSASE, PUTATIVE-RELATED"/>
    <property type="match status" value="1"/>
</dbReference>
<organism evidence="7 8">
    <name type="scientific">Centaurea solstitialis</name>
    <name type="common">yellow star-thistle</name>
    <dbReference type="NCBI Taxonomy" id="347529"/>
    <lineage>
        <taxon>Eukaryota</taxon>
        <taxon>Viridiplantae</taxon>
        <taxon>Streptophyta</taxon>
        <taxon>Embryophyta</taxon>
        <taxon>Tracheophyta</taxon>
        <taxon>Spermatophyta</taxon>
        <taxon>Magnoliopsida</taxon>
        <taxon>eudicotyledons</taxon>
        <taxon>Gunneridae</taxon>
        <taxon>Pentapetalae</taxon>
        <taxon>asterids</taxon>
        <taxon>campanulids</taxon>
        <taxon>Asterales</taxon>
        <taxon>Asteraceae</taxon>
        <taxon>Carduoideae</taxon>
        <taxon>Cardueae</taxon>
        <taxon>Centaureinae</taxon>
        <taxon>Centaurea</taxon>
    </lineage>
</organism>
<feature type="region of interest" description="Disordered" evidence="5">
    <location>
        <begin position="1283"/>
        <end position="1317"/>
    </location>
</feature>
<feature type="compositionally biased region" description="Low complexity" evidence="5">
    <location>
        <begin position="689"/>
        <end position="732"/>
    </location>
</feature>
<dbReference type="InterPro" id="IPR036397">
    <property type="entry name" value="RNaseH_sf"/>
</dbReference>
<dbReference type="InterPro" id="IPR001584">
    <property type="entry name" value="Integrase_cat-core"/>
</dbReference>
<dbReference type="InterPro" id="IPR025724">
    <property type="entry name" value="GAG-pre-integrase_dom"/>
</dbReference>
<evidence type="ECO:0000256" key="4">
    <source>
        <dbReference type="ARBA" id="ARBA00022801"/>
    </source>
</evidence>
<dbReference type="GO" id="GO:0015074">
    <property type="term" value="P:DNA integration"/>
    <property type="evidence" value="ECO:0007669"/>
    <property type="project" value="InterPro"/>
</dbReference>
<dbReference type="InterPro" id="IPR013103">
    <property type="entry name" value="RVT_2"/>
</dbReference>
<keyword evidence="1" id="KW-0645">Protease</keyword>
<dbReference type="InterPro" id="IPR057670">
    <property type="entry name" value="SH3_retrovirus"/>
</dbReference>
<dbReference type="Proteomes" id="UP001172457">
    <property type="component" value="Chromosome 7"/>
</dbReference>
<dbReference type="PROSITE" id="PS50994">
    <property type="entry name" value="INTEGRASE"/>
    <property type="match status" value="1"/>
</dbReference>
<dbReference type="InterPro" id="IPR039537">
    <property type="entry name" value="Retrotran_Ty1/copia-like"/>
</dbReference>
<dbReference type="SUPFAM" id="SSF53098">
    <property type="entry name" value="Ribonuclease H-like"/>
    <property type="match status" value="1"/>
</dbReference>
<dbReference type="SUPFAM" id="SSF50630">
    <property type="entry name" value="Acid proteases"/>
    <property type="match status" value="1"/>
</dbReference>
<feature type="region of interest" description="Disordered" evidence="5">
    <location>
        <begin position="1495"/>
        <end position="1543"/>
    </location>
</feature>
<name>A0AA38SGS3_9ASTR</name>
<feature type="compositionally biased region" description="Polar residues" evidence="5">
    <location>
        <begin position="209"/>
        <end position="219"/>
    </location>
</feature>
<dbReference type="InterPro" id="IPR012337">
    <property type="entry name" value="RNaseH-like_sf"/>
</dbReference>
<keyword evidence="4" id="KW-0378">Hydrolase</keyword>
<protein>
    <recommendedName>
        <fullName evidence="6">Integrase catalytic domain-containing protein</fullName>
    </recommendedName>
</protein>
<dbReference type="SUPFAM" id="SSF56672">
    <property type="entry name" value="DNA/RNA polymerases"/>
    <property type="match status" value="1"/>
</dbReference>
<keyword evidence="2" id="KW-0479">Metal-binding</keyword>
<gene>
    <name evidence="7" type="ORF">OSB04_028195</name>
</gene>
<feature type="compositionally biased region" description="Basic and acidic residues" evidence="5">
    <location>
        <begin position="1303"/>
        <end position="1317"/>
    </location>
</feature>
<dbReference type="Pfam" id="PF00665">
    <property type="entry name" value="rve"/>
    <property type="match status" value="1"/>
</dbReference>
<dbReference type="InterPro" id="IPR054722">
    <property type="entry name" value="PolX-like_BBD"/>
</dbReference>
<dbReference type="CDD" id="cd00303">
    <property type="entry name" value="retropepsin_like"/>
    <property type="match status" value="1"/>
</dbReference>
<dbReference type="Pfam" id="PF22936">
    <property type="entry name" value="Pol_BBD"/>
    <property type="match status" value="1"/>
</dbReference>
<evidence type="ECO:0000259" key="6">
    <source>
        <dbReference type="PROSITE" id="PS50994"/>
    </source>
</evidence>
<proteinExistence type="predicted"/>
<evidence type="ECO:0000313" key="8">
    <source>
        <dbReference type="Proteomes" id="UP001172457"/>
    </source>
</evidence>
<dbReference type="GO" id="GO:0003676">
    <property type="term" value="F:nucleic acid binding"/>
    <property type="evidence" value="ECO:0007669"/>
    <property type="project" value="InterPro"/>
</dbReference>
<feature type="region of interest" description="Disordered" evidence="5">
    <location>
        <begin position="689"/>
        <end position="758"/>
    </location>
</feature>
<dbReference type="Gene3D" id="2.40.70.10">
    <property type="entry name" value="Acid Proteases"/>
    <property type="match status" value="1"/>
</dbReference>
<dbReference type="InterPro" id="IPR021109">
    <property type="entry name" value="Peptidase_aspartic_dom_sf"/>
</dbReference>
<dbReference type="GO" id="GO:0046872">
    <property type="term" value="F:metal ion binding"/>
    <property type="evidence" value="ECO:0007669"/>
    <property type="project" value="UniProtKB-KW"/>
</dbReference>
<evidence type="ECO:0000256" key="1">
    <source>
        <dbReference type="ARBA" id="ARBA00022670"/>
    </source>
</evidence>
<accession>A0AA38SGS3</accession>
<dbReference type="GO" id="GO:0004190">
    <property type="term" value="F:aspartic-type endopeptidase activity"/>
    <property type="evidence" value="ECO:0007669"/>
    <property type="project" value="UniProtKB-KW"/>
</dbReference>
<dbReference type="Gene3D" id="3.30.420.10">
    <property type="entry name" value="Ribonuclease H-like superfamily/Ribonuclease H"/>
    <property type="match status" value="1"/>
</dbReference>
<feature type="region of interest" description="Disordered" evidence="5">
    <location>
        <begin position="105"/>
        <end position="235"/>
    </location>
</feature>
<feature type="compositionally biased region" description="Polar residues" evidence="5">
    <location>
        <begin position="744"/>
        <end position="753"/>
    </location>
</feature>
<evidence type="ECO:0000256" key="2">
    <source>
        <dbReference type="ARBA" id="ARBA00022723"/>
    </source>
</evidence>
<keyword evidence="3" id="KW-0064">Aspartyl protease</keyword>
<sequence>MLQLQEQFRNTKKGALSITDFCHQLKNLADALADCDSKIDEVELVMQILHQLPPSYHSIVDVITNTKPFPSFLEAKNMLLLHESREESLESHTDPPLTSSAALYSSAQNGKPKNKSNRGKNNGRSASKGGGGHSQAYFGASPHAPPAQPGLLGAPPVHSFGAGAPQPSPTMFSAPQNISPHTFHLPPVPPSPYLYGQHQSPHPVPVPSQYGQPMQQSTHVPPPPPPSFGGHAAQYGQPQYTDLSSVFQAMSVQPPQDNNFYMDTGASRHMTFNQGTMHSLTPCNSSFIQVGNGAVVPARYIGQCKLPFSPWPLMLKNVLVSDKLIKNLISVRRFTIDNSVSVEFDPFGFTVKDLKTGSFLQRCDSDHHDLYPVLPPSPQSAVASANVAVSFDVWHRRLGHPGAAVFQFLLSRKFIACSSQNSSLCHACQLGKHCRLPFSLSSTKTSRVFELIHSDLWTSPVISLSGFKYYVLFLDDYSHFLWVFPLRAKSEVFSVFKTFRAYVLNQFKTDIQLFQCDNGREFNNQPFLDFFKTHGIKIPERTIRTINNILRTSLIQASLPPKFWVEALFSSVHTFNLLPSTTIQYKTPFEVLFGFFPTYSHLRVFGCLCYPNTSPTSAHKLAPRSSACVYLGPSTDHRGYCCLDLITQKVIISRHVNFDETHCPFPDFQPRPSSEDCYAFDVDDSLPSLSPMVDSSSPSSAVGPSASVSSSQTPPTEPSGTASSPPASSEVPSQPPAPAATSGHPMTTRSRTGSLKPKQIFNLSVTSDISPIPRSTAQAMCDPHWRAAMDAEMTAILSNYTWDLVPKPSDANIVGNHWLFRHKFDSNGRLERYKARLVAQGFSQQPGLDFDDTFSPVVKPATIRTVLSISISRNWPIHQLDVKNAFLHGDLTETVYMRQPPGYVNSSFPDHVCRLRKALYGLKQAPRAWYHRFAVYLSSLGFHSSKTDTSLFTYHRGSDTIYLLLYVDDINLTASSPTLISMVISKLSSEFPMSDLGPLSFFLGIAASRSKSGLFLSQSAFAQEILARADMVSCNPCSIPADTQTKLAIDGEPVPDPTLYRSLAGALQYLTFTRPDIAYAVQQVCLFMHDPRLPHLNALKRILRYLKGTDNTKIIHVLVARFGGRGTEKYGKMRENEKNAQGQHRRHFAIAKCPIWRRQVRLKWRLGFYLVFGDAKRAVWRSPDDVWSFFFKYQPPPSVLDMSFEVQHTREVRGTRVRIRKVPVETVKPMLMMTGEPSKKKWTDIYTKKYVETESESEPDYATDYDSEGFTVSFEHLRLKVPKASSDDDEEDGKQGGYAEFVIPKKEDKGKEKEKEKAPEDDLVYIAPIRHDPGSYNLPISCHKFLGLALVDSGAALNMMPVGFCRKMGITQILPTDYQYRGVNGYMTKPLGIAEGVPIRIGKFVYYTDFIIANLPKDTEIPIILGRSFLHTAQVNTDMRNQVTSLAMETIGFTLILTESRLDTSMNLMMILLWPTPKARSVRYFRMSLERKRRITQTRCTKRSNQPRHRDPPRKITEGRRARHPDVPRNEPRVGSSSRPIQK</sequence>
<dbReference type="GO" id="GO:0006508">
    <property type="term" value="P:proteolysis"/>
    <property type="evidence" value="ECO:0007669"/>
    <property type="project" value="UniProtKB-KW"/>
</dbReference>
<dbReference type="Pfam" id="PF14223">
    <property type="entry name" value="Retrotran_gag_2"/>
    <property type="match status" value="1"/>
</dbReference>